<dbReference type="OrthoDB" id="9790057at2"/>
<dbReference type="Proteomes" id="UP000253426">
    <property type="component" value="Unassembled WGS sequence"/>
</dbReference>
<evidence type="ECO:0000259" key="3">
    <source>
        <dbReference type="Pfam" id="PF13472"/>
    </source>
</evidence>
<feature type="chain" id="PRO_5016719404" evidence="2">
    <location>
        <begin position="27"/>
        <end position="281"/>
    </location>
</feature>
<reference evidence="4 5" key="1">
    <citation type="submission" date="2018-06" db="EMBL/GenBank/DDBJ databases">
        <title>Genomic Encyclopedia of Type Strains, Phase IV (KMG-IV): sequencing the most valuable type-strain genomes for metagenomic binning, comparative biology and taxonomic classification.</title>
        <authorList>
            <person name="Goeker M."/>
        </authorList>
    </citation>
    <scope>NUCLEOTIDE SEQUENCE [LARGE SCALE GENOMIC DNA]</scope>
    <source>
        <strain evidence="4 5">DSM 25532</strain>
    </source>
</reference>
<proteinExistence type="predicted"/>
<keyword evidence="5" id="KW-1185">Reference proteome</keyword>
<dbReference type="Pfam" id="PF13472">
    <property type="entry name" value="Lipase_GDSL_2"/>
    <property type="match status" value="1"/>
</dbReference>
<feature type="signal peptide" evidence="2">
    <location>
        <begin position="1"/>
        <end position="26"/>
    </location>
</feature>
<accession>A0A366HFV4</accession>
<dbReference type="AlphaFoldDB" id="A0A366HFV4"/>
<evidence type="ECO:0000313" key="4">
    <source>
        <dbReference type="EMBL" id="RBP40554.1"/>
    </source>
</evidence>
<dbReference type="InterPro" id="IPR013830">
    <property type="entry name" value="SGNH_hydro"/>
</dbReference>
<organism evidence="4 5">
    <name type="scientific">Roseimicrobium gellanilyticum</name>
    <dbReference type="NCBI Taxonomy" id="748857"/>
    <lineage>
        <taxon>Bacteria</taxon>
        <taxon>Pseudomonadati</taxon>
        <taxon>Verrucomicrobiota</taxon>
        <taxon>Verrucomicrobiia</taxon>
        <taxon>Verrucomicrobiales</taxon>
        <taxon>Verrucomicrobiaceae</taxon>
        <taxon>Roseimicrobium</taxon>
    </lineage>
</organism>
<dbReference type="Gene3D" id="3.40.50.1110">
    <property type="entry name" value="SGNH hydrolase"/>
    <property type="match status" value="1"/>
</dbReference>
<feature type="region of interest" description="Disordered" evidence="1">
    <location>
        <begin position="30"/>
        <end position="63"/>
    </location>
</feature>
<evidence type="ECO:0000313" key="5">
    <source>
        <dbReference type="Proteomes" id="UP000253426"/>
    </source>
</evidence>
<evidence type="ECO:0000256" key="2">
    <source>
        <dbReference type="SAM" id="SignalP"/>
    </source>
</evidence>
<comment type="caution">
    <text evidence="4">The sequence shown here is derived from an EMBL/GenBank/DDBJ whole genome shotgun (WGS) entry which is preliminary data.</text>
</comment>
<dbReference type="PANTHER" id="PTHR30383">
    <property type="entry name" value="THIOESTERASE 1/PROTEASE 1/LYSOPHOSPHOLIPASE L1"/>
    <property type="match status" value="1"/>
</dbReference>
<keyword evidence="2" id="KW-0732">Signal</keyword>
<dbReference type="RefSeq" id="WP_113960410.1">
    <property type="nucleotide sequence ID" value="NZ_QNRR01000008.1"/>
</dbReference>
<dbReference type="PANTHER" id="PTHR30383:SF5">
    <property type="entry name" value="SGNH HYDROLASE-TYPE ESTERASE DOMAIN-CONTAINING PROTEIN"/>
    <property type="match status" value="1"/>
</dbReference>
<gene>
    <name evidence="4" type="ORF">DES53_108261</name>
</gene>
<dbReference type="InterPro" id="IPR051532">
    <property type="entry name" value="Ester_Hydrolysis_Enzymes"/>
</dbReference>
<evidence type="ECO:0000256" key="1">
    <source>
        <dbReference type="SAM" id="MobiDB-lite"/>
    </source>
</evidence>
<dbReference type="GO" id="GO:0004622">
    <property type="term" value="F:phosphatidylcholine lysophospholipase activity"/>
    <property type="evidence" value="ECO:0007669"/>
    <property type="project" value="TreeGrafter"/>
</dbReference>
<feature type="domain" description="SGNH hydrolase-type esterase" evidence="3">
    <location>
        <begin position="102"/>
        <end position="249"/>
    </location>
</feature>
<dbReference type="InterPro" id="IPR036514">
    <property type="entry name" value="SGNH_hydro_sf"/>
</dbReference>
<sequence length="281" mass="31101">MHLSSLWHARFLPVLLLPLFASSLLAETPKPSAKTPAAEAATATTPTATTPTGTTPTGTKRPDSAKFAKDIAKFDDEEKSSTPPPRGGIVFTGSSSVRMWKNLKTDFPDLPVINRGFGGSVANDLLVYFDRVIARYQPKVIVLYTGSNDINAKLTLDEAYADYTKVLDLIHEKLPNTRVVVNAVKYSEKRIDQMDKVTALNKKLEAWCKEHDWSRWVESASHLLDKDGKPRTAEVYLKDKLHLNEKGYAEWKAILDPALREEWTKANGTATATTTAKTKGS</sequence>
<dbReference type="EMBL" id="QNRR01000008">
    <property type="protein sequence ID" value="RBP40554.1"/>
    <property type="molecule type" value="Genomic_DNA"/>
</dbReference>
<name>A0A366HFV4_9BACT</name>
<protein>
    <submittedName>
        <fullName evidence="4">Lysophospholipase L1-like esterase</fullName>
    </submittedName>
</protein>
<dbReference type="SUPFAM" id="SSF52266">
    <property type="entry name" value="SGNH hydrolase"/>
    <property type="match status" value="1"/>
</dbReference>
<feature type="compositionally biased region" description="Low complexity" evidence="1">
    <location>
        <begin position="30"/>
        <end position="59"/>
    </location>
</feature>